<reference evidence="1 2" key="1">
    <citation type="journal article" date="2011" name="J. Bacteriol.">
        <title>Genome sequence of Chthoniobacter flavus Ellin428, an aerobic heterotrophic soil bacterium.</title>
        <authorList>
            <person name="Kant R."/>
            <person name="van Passel M.W."/>
            <person name="Palva A."/>
            <person name="Lucas S."/>
            <person name="Lapidus A."/>
            <person name="Glavina Del Rio T."/>
            <person name="Dalin E."/>
            <person name="Tice H."/>
            <person name="Bruce D."/>
            <person name="Goodwin L."/>
            <person name="Pitluck S."/>
            <person name="Larimer F.W."/>
            <person name="Land M.L."/>
            <person name="Hauser L."/>
            <person name="Sangwan P."/>
            <person name="de Vos W.M."/>
            <person name="Janssen P.H."/>
            <person name="Smidt H."/>
        </authorList>
    </citation>
    <scope>NUCLEOTIDE SEQUENCE [LARGE SCALE GENOMIC DNA]</scope>
    <source>
        <strain evidence="1 2">Ellin428</strain>
    </source>
</reference>
<comment type="caution">
    <text evidence="1">The sequence shown here is derived from an EMBL/GenBank/DDBJ whole genome shotgun (WGS) entry which is preliminary data.</text>
</comment>
<dbReference type="Proteomes" id="UP000005824">
    <property type="component" value="Unassembled WGS sequence"/>
</dbReference>
<dbReference type="InterPro" id="IPR009003">
    <property type="entry name" value="Peptidase_S1_PA"/>
</dbReference>
<organism evidence="1 2">
    <name type="scientific">Chthoniobacter flavus Ellin428</name>
    <dbReference type="NCBI Taxonomy" id="497964"/>
    <lineage>
        <taxon>Bacteria</taxon>
        <taxon>Pseudomonadati</taxon>
        <taxon>Verrucomicrobiota</taxon>
        <taxon>Spartobacteria</taxon>
        <taxon>Chthoniobacterales</taxon>
        <taxon>Chthoniobacteraceae</taxon>
        <taxon>Chthoniobacter</taxon>
    </lineage>
</organism>
<name>B4CXJ1_9BACT</name>
<dbReference type="AlphaFoldDB" id="B4CXJ1"/>
<accession>B4CXJ1</accession>
<sequence>MKEAKPAINRYLFDRTVVIAAHNEQTPYDHGTGMLVRANDTPLIVTAAHVIERHDVERLQIVAQEKPSNLRAAPEEKDFMSGVSDDDLDVGYLRPSEWCLRQLAHKSWLTLDDFELFPEGLAEDLTMTFGMPEAAHKTEHGIIHLYDSFLYQTNVPEDFDWGKPGSRPLNMRMEYPERVLDVFTGEWQDLPEPYGMSGGGIWRARFKDSLFWIPARMRLIGINSMFFEEDREIQANRIEALIHLLAKDFPEADAYLDRETEALERRRS</sequence>
<dbReference type="EMBL" id="ABVL01000003">
    <property type="protein sequence ID" value="EDY20989.1"/>
    <property type="molecule type" value="Genomic_DNA"/>
</dbReference>
<keyword evidence="2" id="KW-1185">Reference proteome</keyword>
<dbReference type="InParanoid" id="B4CXJ1"/>
<evidence type="ECO:0000313" key="2">
    <source>
        <dbReference type="Proteomes" id="UP000005824"/>
    </source>
</evidence>
<dbReference type="SUPFAM" id="SSF50494">
    <property type="entry name" value="Trypsin-like serine proteases"/>
    <property type="match status" value="1"/>
</dbReference>
<dbReference type="STRING" id="497964.CfE428DRAFT_1282"/>
<gene>
    <name evidence="1" type="ORF">CfE428DRAFT_1282</name>
</gene>
<proteinExistence type="predicted"/>
<protein>
    <submittedName>
        <fullName evidence="1">Uncharacterized protein</fullName>
    </submittedName>
</protein>
<evidence type="ECO:0000313" key="1">
    <source>
        <dbReference type="EMBL" id="EDY20989.1"/>
    </source>
</evidence>